<dbReference type="NCBIfam" id="TIGR03837">
    <property type="entry name" value="efp_Arg_rhamno"/>
    <property type="match status" value="1"/>
</dbReference>
<organism evidence="8 9">
    <name type="scientific">Nitrogeniibacter mangrovi</name>
    <dbReference type="NCBI Taxonomy" id="2016596"/>
    <lineage>
        <taxon>Bacteria</taxon>
        <taxon>Pseudomonadati</taxon>
        <taxon>Pseudomonadota</taxon>
        <taxon>Betaproteobacteria</taxon>
        <taxon>Rhodocyclales</taxon>
        <taxon>Zoogloeaceae</taxon>
        <taxon>Nitrogeniibacter</taxon>
    </lineage>
</organism>
<evidence type="ECO:0000313" key="9">
    <source>
        <dbReference type="Proteomes" id="UP000501991"/>
    </source>
</evidence>
<protein>
    <recommendedName>
        <fullName evidence="5">Protein-arginine rhamnosyltransferase</fullName>
    </recommendedName>
    <alternativeName>
        <fullName evidence="6">EF-P arginine rhamnosyltransferase</fullName>
    </alternativeName>
</protein>
<keyword evidence="8" id="KW-0648">Protein biosynthesis</keyword>
<dbReference type="KEGG" id="azq:G3580_19615"/>
<dbReference type="AlphaFoldDB" id="A0A6C1BB48"/>
<dbReference type="PIRSF" id="PIRSF015557">
    <property type="entry name" value="UCP015557"/>
    <property type="match status" value="1"/>
</dbReference>
<reference evidence="8 9" key="1">
    <citation type="submission" date="2020-02" db="EMBL/GenBank/DDBJ databases">
        <title>Nitrogenibacter mangrovi gen. nov., sp. nov. isolated from mangrove sediment, a denitrifying betaproteobacterium.</title>
        <authorList>
            <person name="Liao H."/>
            <person name="Tian Y."/>
        </authorList>
    </citation>
    <scope>NUCLEOTIDE SEQUENCE [LARGE SCALE GENOMIC DNA]</scope>
    <source>
        <strain evidence="8 9">M9-3-2</strain>
    </source>
</reference>
<keyword evidence="8" id="KW-0251">Elongation factor</keyword>
<dbReference type="Proteomes" id="UP000501991">
    <property type="component" value="Chromosome"/>
</dbReference>
<evidence type="ECO:0000256" key="4">
    <source>
        <dbReference type="ARBA" id="ARBA00024346"/>
    </source>
</evidence>
<dbReference type="EMBL" id="CP048836">
    <property type="protein sequence ID" value="QID19630.1"/>
    <property type="molecule type" value="Genomic_DNA"/>
</dbReference>
<proteinExistence type="inferred from homology"/>
<comment type="similarity">
    <text evidence="4">Belongs to the glycosyltransferase 104 family.</text>
</comment>
<evidence type="ECO:0000256" key="2">
    <source>
        <dbReference type="ARBA" id="ARBA00022679"/>
    </source>
</evidence>
<accession>A0A6C1BB48</accession>
<evidence type="ECO:0000256" key="5">
    <source>
        <dbReference type="ARBA" id="ARBA00024416"/>
    </source>
</evidence>
<evidence type="ECO:0000256" key="6">
    <source>
        <dbReference type="ARBA" id="ARBA00030025"/>
    </source>
</evidence>
<comment type="catalytic activity">
    <reaction evidence="7">
        <text>dTDP-beta-L-rhamnose + L-arginyl-[protein] = N(omega)-(alpha-L-rhamnosyl)-L-arginyl-[protein] + dTDP + H(+)</text>
        <dbReference type="Rhea" id="RHEA:66692"/>
        <dbReference type="Rhea" id="RHEA-COMP:10532"/>
        <dbReference type="Rhea" id="RHEA-COMP:17096"/>
        <dbReference type="ChEBI" id="CHEBI:15378"/>
        <dbReference type="ChEBI" id="CHEBI:29965"/>
        <dbReference type="ChEBI" id="CHEBI:57510"/>
        <dbReference type="ChEBI" id="CHEBI:58369"/>
        <dbReference type="ChEBI" id="CHEBI:167445"/>
    </reaction>
    <physiologicalReaction direction="left-to-right" evidence="7">
        <dbReference type="Rhea" id="RHEA:66693"/>
    </physiologicalReaction>
</comment>
<gene>
    <name evidence="8" type="primary">earP</name>
    <name evidence="8" type="ORF">G3580_19615</name>
</gene>
<comment type="function">
    <text evidence="3">Protein-arginine rhamnosyltransferase that catalyzes the transfer of a single rhamnose to elongation factor P (EF-P) on 'Lys-32', a modification required for EF-P-dependent rescue of polyproline stalled ribosomes.</text>
</comment>
<keyword evidence="1" id="KW-0328">Glycosyltransferase</keyword>
<dbReference type="InterPro" id="IPR016633">
    <property type="entry name" value="EarP"/>
</dbReference>
<dbReference type="GO" id="GO:0003746">
    <property type="term" value="F:translation elongation factor activity"/>
    <property type="evidence" value="ECO:0007669"/>
    <property type="project" value="UniProtKB-KW"/>
</dbReference>
<keyword evidence="2 8" id="KW-0808">Transferase</keyword>
<evidence type="ECO:0000256" key="1">
    <source>
        <dbReference type="ARBA" id="ARBA00022676"/>
    </source>
</evidence>
<dbReference type="GO" id="GO:0106361">
    <property type="term" value="F:protein-arginine rhamnosyltransferase activity"/>
    <property type="evidence" value="ECO:0007669"/>
    <property type="project" value="InterPro"/>
</dbReference>
<evidence type="ECO:0000256" key="3">
    <source>
        <dbReference type="ARBA" id="ARBA00024303"/>
    </source>
</evidence>
<dbReference type="RefSeq" id="WP_173768429.1">
    <property type="nucleotide sequence ID" value="NZ_CP048836.1"/>
</dbReference>
<name>A0A6C1BB48_9RHOO</name>
<keyword evidence="9" id="KW-1185">Reference proteome</keyword>
<evidence type="ECO:0000313" key="8">
    <source>
        <dbReference type="EMBL" id="QID19630.1"/>
    </source>
</evidence>
<sequence length="376" mass="41913">MRWDVFCRVVDNFGDIGVCWRLARSLANTHGRWVRLWVDDWIALRHLLPAVPEVPAPCLLEGVEIHPWALAEQVTEAAGCVIEAFACHLPEGYLAAMRSRAVAPAWINLEYLSAEAWIEDCHGLPSPDPATGLNKTFFFPGFTERTGGVLREPELFERRDAAQGIDGRALWLARHAAPGGSAASRWMSLFCYENAALEHLLAAWQADAQPTLLWVPAGIALKQVAAHLDMAPVAGASHRAGALTVRALPFLSMRDYDALLAMCDVNFVRGEDSFVRAQWAARPLVWQAYPQADATHLVKVNAFLSRYCAGLDVADGDCLRAFWSGWNQGHDLRQAWPALARRLPRLARHARRWSDELAAQKDLAERLVEFVDRIVK</sequence>
<dbReference type="Pfam" id="PF10093">
    <property type="entry name" value="EarP"/>
    <property type="match status" value="1"/>
</dbReference>
<evidence type="ECO:0000256" key="7">
    <source>
        <dbReference type="ARBA" id="ARBA00048472"/>
    </source>
</evidence>